<feature type="transmembrane region" description="Helical" evidence="1">
    <location>
        <begin position="55"/>
        <end position="76"/>
    </location>
</feature>
<feature type="transmembrane region" description="Helical" evidence="1">
    <location>
        <begin position="27"/>
        <end position="48"/>
    </location>
</feature>
<dbReference type="OrthoDB" id="4428077at2"/>
<dbReference type="InterPro" id="IPR000045">
    <property type="entry name" value="Prepilin_IV_endopep_pep"/>
</dbReference>
<dbReference type="AlphaFoldDB" id="A0A172QU06"/>
<evidence type="ECO:0000313" key="4">
    <source>
        <dbReference type="Proteomes" id="UP000076929"/>
    </source>
</evidence>
<evidence type="ECO:0000313" key="3">
    <source>
        <dbReference type="EMBL" id="ANE04131.1"/>
    </source>
</evidence>
<keyword evidence="1" id="KW-1133">Transmembrane helix</keyword>
<name>A0A172QU06_9CORY</name>
<sequence>MGIFIVGLWCVILSIYDIRQRRLPDFLTLPGAAVITLWALVVDPTWILGGLLWAGIYFVTAVLVGGIGGGDIKFALGLGTVVMSWGISAVFFTIVGASLISALVSAILVIMGKIKRPGSVPHGPSMVVASACALVICG</sequence>
<evidence type="ECO:0000256" key="1">
    <source>
        <dbReference type="SAM" id="Phobius"/>
    </source>
</evidence>
<feature type="transmembrane region" description="Helical" evidence="1">
    <location>
        <begin position="82"/>
        <end position="110"/>
    </location>
</feature>
<dbReference type="GO" id="GO:0004190">
    <property type="term" value="F:aspartic-type endopeptidase activity"/>
    <property type="evidence" value="ECO:0007669"/>
    <property type="project" value="InterPro"/>
</dbReference>
<evidence type="ECO:0000259" key="2">
    <source>
        <dbReference type="Pfam" id="PF01478"/>
    </source>
</evidence>
<proteinExistence type="predicted"/>
<organism evidence="3 4">
    <name type="scientific">Corynebacterium crudilactis</name>
    <dbReference type="NCBI Taxonomy" id="1652495"/>
    <lineage>
        <taxon>Bacteria</taxon>
        <taxon>Bacillati</taxon>
        <taxon>Actinomycetota</taxon>
        <taxon>Actinomycetes</taxon>
        <taxon>Mycobacteriales</taxon>
        <taxon>Corynebacteriaceae</taxon>
        <taxon>Corynebacterium</taxon>
    </lineage>
</organism>
<dbReference type="STRING" id="1652495.ccrud_07860"/>
<protein>
    <submittedName>
        <fullName evidence="3">Signal peptidase</fullName>
    </submittedName>
</protein>
<keyword evidence="1" id="KW-0472">Membrane</keyword>
<gene>
    <name evidence="3" type="ORF">ccrud_07860</name>
</gene>
<reference evidence="3 4" key="1">
    <citation type="submission" date="2016-05" db="EMBL/GenBank/DDBJ databases">
        <title>Complete genome sequence of Corynebacterium crudilactis, a new Corynebacterium species isolated from raw cow's milk.</title>
        <authorList>
            <person name="Christian R."/>
            <person name="Zimmermann J."/>
            <person name="Lipski A."/>
            <person name="Kalinowski J."/>
        </authorList>
    </citation>
    <scope>NUCLEOTIDE SEQUENCE [LARGE SCALE GENOMIC DNA]</scope>
    <source>
        <strain evidence="3 4">JZ16</strain>
    </source>
</reference>
<dbReference type="RefSeq" id="WP_066565896.1">
    <property type="nucleotide sequence ID" value="NZ_CP015622.1"/>
</dbReference>
<keyword evidence="1" id="KW-0812">Transmembrane</keyword>
<dbReference type="GO" id="GO:0016020">
    <property type="term" value="C:membrane"/>
    <property type="evidence" value="ECO:0007669"/>
    <property type="project" value="InterPro"/>
</dbReference>
<dbReference type="Pfam" id="PF01478">
    <property type="entry name" value="Peptidase_A24"/>
    <property type="match status" value="1"/>
</dbReference>
<dbReference type="KEGG" id="ccjz:ccrud_07860"/>
<keyword evidence="4" id="KW-1185">Reference proteome</keyword>
<accession>A0A172QU06</accession>
<dbReference type="EMBL" id="CP015622">
    <property type="protein sequence ID" value="ANE04131.1"/>
    <property type="molecule type" value="Genomic_DNA"/>
</dbReference>
<dbReference type="Gene3D" id="1.20.120.1220">
    <property type="match status" value="1"/>
</dbReference>
<dbReference type="Proteomes" id="UP000076929">
    <property type="component" value="Chromosome"/>
</dbReference>
<feature type="domain" description="Prepilin type IV endopeptidase peptidase" evidence="2">
    <location>
        <begin position="5"/>
        <end position="104"/>
    </location>
</feature>